<evidence type="ECO:0000313" key="2">
    <source>
        <dbReference type="Proteomes" id="UP001056120"/>
    </source>
</evidence>
<sequence length="209" mass="23378">MTQNFKPSVESFALLLRILIKNQFLNAAEKIRILMVKACATDEDARFHGYNLQPTELGHYSGRGTSISRFSTFVALEEPITPHAKVEYTKLLINGQFVDGASGKTFPTLDTRTGQLIANVAEGDTEDANRSVSAARKAFDESPWPRMTAYVSLFFGSFFILKLGKMGSCMNRDEILLFIRLFHYYAGWADNIHGLIIQAYNSCLRASSC</sequence>
<comment type="caution">
    <text evidence="1">The sequence shown here is derived from an EMBL/GenBank/DDBJ whole genome shotgun (WGS) entry which is preliminary data.</text>
</comment>
<organism evidence="1 2">
    <name type="scientific">Smallanthus sonchifolius</name>
    <dbReference type="NCBI Taxonomy" id="185202"/>
    <lineage>
        <taxon>Eukaryota</taxon>
        <taxon>Viridiplantae</taxon>
        <taxon>Streptophyta</taxon>
        <taxon>Embryophyta</taxon>
        <taxon>Tracheophyta</taxon>
        <taxon>Spermatophyta</taxon>
        <taxon>Magnoliopsida</taxon>
        <taxon>eudicotyledons</taxon>
        <taxon>Gunneridae</taxon>
        <taxon>Pentapetalae</taxon>
        <taxon>asterids</taxon>
        <taxon>campanulids</taxon>
        <taxon>Asterales</taxon>
        <taxon>Asteraceae</taxon>
        <taxon>Asteroideae</taxon>
        <taxon>Heliantheae alliance</taxon>
        <taxon>Millerieae</taxon>
        <taxon>Smallanthus</taxon>
    </lineage>
</organism>
<gene>
    <name evidence="1" type="ORF">L1987_48041</name>
</gene>
<dbReference type="Proteomes" id="UP001056120">
    <property type="component" value="Linkage Group LG16"/>
</dbReference>
<dbReference type="EMBL" id="CM042033">
    <property type="protein sequence ID" value="KAI3773511.1"/>
    <property type="molecule type" value="Genomic_DNA"/>
</dbReference>
<accession>A0ACB9FRC4</accession>
<evidence type="ECO:0000313" key="1">
    <source>
        <dbReference type="EMBL" id="KAI3773511.1"/>
    </source>
</evidence>
<protein>
    <submittedName>
        <fullName evidence="1">Uncharacterized protein</fullName>
    </submittedName>
</protein>
<reference evidence="1 2" key="2">
    <citation type="journal article" date="2022" name="Mol. Ecol. Resour.">
        <title>The genomes of chicory, endive, great burdock and yacon provide insights into Asteraceae paleo-polyploidization history and plant inulin production.</title>
        <authorList>
            <person name="Fan W."/>
            <person name="Wang S."/>
            <person name="Wang H."/>
            <person name="Wang A."/>
            <person name="Jiang F."/>
            <person name="Liu H."/>
            <person name="Zhao H."/>
            <person name="Xu D."/>
            <person name="Zhang Y."/>
        </authorList>
    </citation>
    <scope>NUCLEOTIDE SEQUENCE [LARGE SCALE GENOMIC DNA]</scope>
    <source>
        <strain evidence="2">cv. Yunnan</strain>
        <tissue evidence="1">Leaves</tissue>
    </source>
</reference>
<name>A0ACB9FRC4_9ASTR</name>
<reference evidence="2" key="1">
    <citation type="journal article" date="2022" name="Mol. Ecol. Resour.">
        <title>The genomes of chicory, endive, great burdock and yacon provide insights into Asteraceae palaeo-polyploidization history and plant inulin production.</title>
        <authorList>
            <person name="Fan W."/>
            <person name="Wang S."/>
            <person name="Wang H."/>
            <person name="Wang A."/>
            <person name="Jiang F."/>
            <person name="Liu H."/>
            <person name="Zhao H."/>
            <person name="Xu D."/>
            <person name="Zhang Y."/>
        </authorList>
    </citation>
    <scope>NUCLEOTIDE SEQUENCE [LARGE SCALE GENOMIC DNA]</scope>
    <source>
        <strain evidence="2">cv. Yunnan</strain>
    </source>
</reference>
<proteinExistence type="predicted"/>
<keyword evidence="2" id="KW-1185">Reference proteome</keyword>